<accession>A0A3S2WUC9</accession>
<name>A0A3S2WUC9_9BURK</name>
<keyword evidence="3" id="KW-1185">Reference proteome</keyword>
<evidence type="ECO:0000256" key="1">
    <source>
        <dbReference type="SAM" id="MobiDB-lite"/>
    </source>
</evidence>
<dbReference type="AlphaFoldDB" id="A0A3S2WUC9"/>
<gene>
    <name evidence="2" type="ORF">EOD73_03930</name>
</gene>
<dbReference type="Proteomes" id="UP000288587">
    <property type="component" value="Unassembled WGS sequence"/>
</dbReference>
<dbReference type="RefSeq" id="WP_127681047.1">
    <property type="nucleotide sequence ID" value="NZ_SACM01000001.1"/>
</dbReference>
<feature type="region of interest" description="Disordered" evidence="1">
    <location>
        <begin position="219"/>
        <end position="239"/>
    </location>
</feature>
<feature type="compositionally biased region" description="Low complexity" evidence="1">
    <location>
        <begin position="220"/>
        <end position="229"/>
    </location>
</feature>
<comment type="caution">
    <text evidence="2">The sequence shown here is derived from an EMBL/GenBank/DDBJ whole genome shotgun (WGS) entry which is preliminary data.</text>
</comment>
<feature type="compositionally biased region" description="Pro residues" evidence="1">
    <location>
        <begin position="230"/>
        <end position="239"/>
    </location>
</feature>
<proteinExistence type="predicted"/>
<dbReference type="EMBL" id="SACM01000001">
    <property type="protein sequence ID" value="RVT88163.1"/>
    <property type="molecule type" value="Genomic_DNA"/>
</dbReference>
<protein>
    <submittedName>
        <fullName evidence="2">Uncharacterized protein</fullName>
    </submittedName>
</protein>
<evidence type="ECO:0000313" key="2">
    <source>
        <dbReference type="EMBL" id="RVT88163.1"/>
    </source>
</evidence>
<evidence type="ECO:0000313" key="3">
    <source>
        <dbReference type="Proteomes" id="UP000288587"/>
    </source>
</evidence>
<sequence length="239" mass="26771">MKLRTSASQWKPVADWAAKRGAQFTLEDDEAGDGCSIVEPQNHLGPLLIEWGPPQRDYVQGAELRMRWDLKLKSDLQVMVIERSLMDRLEGQVFEAYTDTLQTRIDTDTPEEMRWLVMFPRLEQWSGKVVKQRFGALGASPEMIQEWLAGALTDVLSLASQDLVPAGHPFVMLTQRGNLYLRHQMPEIDLTQLQGLMRVAEVAAREALSLNKRVTEPVWAPTDTSTFPSSTPPAPGSGA</sequence>
<organism evidence="2 3">
    <name type="scientific">Inhella crocodyli</name>
    <dbReference type="NCBI Taxonomy" id="2499851"/>
    <lineage>
        <taxon>Bacteria</taxon>
        <taxon>Pseudomonadati</taxon>
        <taxon>Pseudomonadota</taxon>
        <taxon>Betaproteobacteria</taxon>
        <taxon>Burkholderiales</taxon>
        <taxon>Sphaerotilaceae</taxon>
        <taxon>Inhella</taxon>
    </lineage>
</organism>
<dbReference type="OrthoDB" id="9151455at2"/>
<reference evidence="2 3" key="1">
    <citation type="submission" date="2019-01" db="EMBL/GenBank/DDBJ databases">
        <authorList>
            <person name="Chen W.-M."/>
        </authorList>
    </citation>
    <scope>NUCLEOTIDE SEQUENCE [LARGE SCALE GENOMIC DNA]</scope>
    <source>
        <strain evidence="2 3">CCP-18</strain>
    </source>
</reference>